<accession>K4C645</accession>
<dbReference type="HOGENOM" id="CLU_2282389_0_0_1"/>
<keyword evidence="2" id="KW-1185">Reference proteome</keyword>
<reference evidence="1" key="1">
    <citation type="journal article" date="2012" name="Nature">
        <title>The tomato genome sequence provides insights into fleshy fruit evolution.</title>
        <authorList>
            <consortium name="Tomato Genome Consortium"/>
        </authorList>
    </citation>
    <scope>NUCLEOTIDE SEQUENCE [LARGE SCALE GENOMIC DNA]</scope>
    <source>
        <strain evidence="1">cv. Heinz 1706</strain>
    </source>
</reference>
<name>K4C645_SOLLC</name>
<reference evidence="1" key="2">
    <citation type="submission" date="2015-06" db="UniProtKB">
        <authorList>
            <consortium name="EnsemblPlants"/>
        </authorList>
    </citation>
    <scope>IDENTIFICATION</scope>
    <source>
        <strain evidence="1">cv. Heinz 1706</strain>
    </source>
</reference>
<dbReference type="Gramene" id="Solyc06g053580.2.1">
    <property type="protein sequence ID" value="Solyc06g053580.2.1"/>
    <property type="gene ID" value="Solyc06g053580.2"/>
</dbReference>
<protein>
    <submittedName>
        <fullName evidence="1">Uncharacterized protein</fullName>
    </submittedName>
</protein>
<dbReference type="PaxDb" id="4081-Solyc06g053580.2.1"/>
<sequence>MAFLTFSSSSFFSLRFTCICEAASFRLAYSSRSKFLYLSTNSLTLLSSFSLSSFSISISFLQASTSACLSLRSFSRSSNSVFIFWAACSCLVTNVLSTLQCI</sequence>
<organism evidence="1">
    <name type="scientific">Solanum lycopersicum</name>
    <name type="common">Tomato</name>
    <name type="synonym">Lycopersicon esculentum</name>
    <dbReference type="NCBI Taxonomy" id="4081"/>
    <lineage>
        <taxon>Eukaryota</taxon>
        <taxon>Viridiplantae</taxon>
        <taxon>Streptophyta</taxon>
        <taxon>Embryophyta</taxon>
        <taxon>Tracheophyta</taxon>
        <taxon>Spermatophyta</taxon>
        <taxon>Magnoliopsida</taxon>
        <taxon>eudicotyledons</taxon>
        <taxon>Gunneridae</taxon>
        <taxon>Pentapetalae</taxon>
        <taxon>asterids</taxon>
        <taxon>lamiids</taxon>
        <taxon>Solanales</taxon>
        <taxon>Solanaceae</taxon>
        <taxon>Solanoideae</taxon>
        <taxon>Solaneae</taxon>
        <taxon>Solanum</taxon>
        <taxon>Solanum subgen. Lycopersicon</taxon>
    </lineage>
</organism>
<dbReference type="AlphaFoldDB" id="K4C645"/>
<dbReference type="InParanoid" id="K4C645"/>
<dbReference type="Proteomes" id="UP000004994">
    <property type="component" value="Chromosome 6"/>
</dbReference>
<evidence type="ECO:0000313" key="2">
    <source>
        <dbReference type="Proteomes" id="UP000004994"/>
    </source>
</evidence>
<evidence type="ECO:0000313" key="1">
    <source>
        <dbReference type="EnsemblPlants" id="Solyc06g053580.2.1"/>
    </source>
</evidence>
<dbReference type="EnsemblPlants" id="Solyc06g053580.2.1">
    <property type="protein sequence ID" value="Solyc06g053580.2.1"/>
    <property type="gene ID" value="Solyc06g053580.2"/>
</dbReference>
<proteinExistence type="predicted"/>